<gene>
    <name evidence="1" type="primary">casA</name>
    <name evidence="1" type="ORF">FYJ52_08470</name>
</gene>
<protein>
    <submittedName>
        <fullName evidence="1">Type I-E CRISPR-associated protein Cse1/CasA</fullName>
    </submittedName>
</protein>
<reference evidence="1 2" key="1">
    <citation type="submission" date="2019-08" db="EMBL/GenBank/DDBJ databases">
        <title>In-depth cultivation of the pig gut microbiome towards novel bacterial diversity and tailored functional studies.</title>
        <authorList>
            <person name="Wylensek D."/>
            <person name="Hitch T.C.A."/>
            <person name="Clavel T."/>
        </authorList>
    </citation>
    <scope>NUCLEOTIDE SEQUENCE [LARGE SCALE GENOMIC DNA]</scope>
    <source>
        <strain evidence="1 2">RF-744-FAT-4</strain>
    </source>
</reference>
<dbReference type="InterPro" id="IPR013381">
    <property type="entry name" value="CRISPR-assoc_prot_Cse1"/>
</dbReference>
<organism evidence="1 2">
    <name type="scientific">Pseudoramibacter porci</name>
    <dbReference type="NCBI Taxonomy" id="2606631"/>
    <lineage>
        <taxon>Bacteria</taxon>
        <taxon>Bacillati</taxon>
        <taxon>Bacillota</taxon>
        <taxon>Clostridia</taxon>
        <taxon>Eubacteriales</taxon>
        <taxon>Eubacteriaceae</taxon>
        <taxon>Pseudoramibacter</taxon>
    </lineage>
</organism>
<keyword evidence="2" id="KW-1185">Reference proteome</keyword>
<dbReference type="Proteomes" id="UP000461754">
    <property type="component" value="Unassembled WGS sequence"/>
</dbReference>
<dbReference type="NCBIfam" id="TIGR02547">
    <property type="entry name" value="casA_cse1"/>
    <property type="match status" value="1"/>
</dbReference>
<name>A0A7X2NH71_9FIRM</name>
<evidence type="ECO:0000313" key="2">
    <source>
        <dbReference type="Proteomes" id="UP000461754"/>
    </source>
</evidence>
<evidence type="ECO:0000313" key="1">
    <source>
        <dbReference type="EMBL" id="MSS20429.1"/>
    </source>
</evidence>
<dbReference type="EMBL" id="VUMO01000012">
    <property type="protein sequence ID" value="MSS20429.1"/>
    <property type="molecule type" value="Genomic_DNA"/>
</dbReference>
<dbReference type="AlphaFoldDB" id="A0A7X2NH71"/>
<proteinExistence type="predicted"/>
<dbReference type="Gene3D" id="1.10.132.100">
    <property type="match status" value="1"/>
</dbReference>
<dbReference type="Pfam" id="PF09481">
    <property type="entry name" value="CRISPR_Cse1"/>
    <property type="match status" value="1"/>
</dbReference>
<comment type="caution">
    <text evidence="1">The sequence shown here is derived from an EMBL/GenBank/DDBJ whole genome shotgun (WGS) entry which is preliminary data.</text>
</comment>
<accession>A0A7X2NH71</accession>
<sequence length="583" mass="66878">MKIIRHSSMPILSVTICASDSILKGNTMKDIEFNLIDEPWLKVIREDLTVETLSLKNLLLHAQDYKDLAGETPAQNFAVLRMLLALLYTIFERVDVDGTPDALIEIDDIDAAYDAVFNRWQTLWELKHFPEKPILDYFNQHHDAFWLFHPARPFYQVPEATLGSPYNAPKLIGDLSESGNKKRLFSSRSGIGKEQIPFAEAARWLLYINAFDDTSAKPKKKGLPSPGAGWVGKLGMVENVGNNLFETLLLNLTFLKDGTELWSAPPLPAWEHPPKPDERTEISIPDEPAALLSLQSRRILLKRKDDAVVGYTLLGGDFFSNDDAFNEQMTSWRKINKTKKQFVWHPKRMDPNRQMWRDFGQYFLVHSRSSAESNHLPGIIQWLYALKKENIITPHKKIQLRGIALQYGDKDFFINDFSSDTLTYFTDLLNTESDGLRNQIETEIQKCDDTANAIHLLCRNIAIASGSDSENEKNQQKGRRLFYQTIDQPMRAWLLQFNHEVSPENNQALFDQWENESRRIAAAIAEQLEANAGPAAFRGHTIHDQKTEKDYHYTVSKADLQFRKSLNKIYPRKDVNHEQTTTS</sequence>